<name>A0A918F6I5_9DEIO</name>
<evidence type="ECO:0000313" key="2">
    <source>
        <dbReference type="Proteomes" id="UP000603865"/>
    </source>
</evidence>
<comment type="caution">
    <text evidence="1">The sequence shown here is derived from an EMBL/GenBank/DDBJ whole genome shotgun (WGS) entry which is preliminary data.</text>
</comment>
<accession>A0A918F6I5</accession>
<protein>
    <submittedName>
        <fullName evidence="1">Uncharacterized protein</fullName>
    </submittedName>
</protein>
<keyword evidence="2" id="KW-1185">Reference proteome</keyword>
<proteinExistence type="predicted"/>
<reference evidence="1" key="2">
    <citation type="submission" date="2020-09" db="EMBL/GenBank/DDBJ databases">
        <authorList>
            <person name="Sun Q."/>
            <person name="Ohkuma M."/>
        </authorList>
    </citation>
    <scope>NUCLEOTIDE SEQUENCE</scope>
    <source>
        <strain evidence="1">JCM 31311</strain>
    </source>
</reference>
<reference evidence="1" key="1">
    <citation type="journal article" date="2014" name="Int. J. Syst. Evol. Microbiol.">
        <title>Complete genome sequence of Corynebacterium casei LMG S-19264T (=DSM 44701T), isolated from a smear-ripened cheese.</title>
        <authorList>
            <consortium name="US DOE Joint Genome Institute (JGI-PGF)"/>
            <person name="Walter F."/>
            <person name="Albersmeier A."/>
            <person name="Kalinowski J."/>
            <person name="Ruckert C."/>
        </authorList>
    </citation>
    <scope>NUCLEOTIDE SEQUENCE</scope>
    <source>
        <strain evidence="1">JCM 31311</strain>
    </source>
</reference>
<organism evidence="1 2">
    <name type="scientific">Deinococcus ruber</name>
    <dbReference type="NCBI Taxonomy" id="1848197"/>
    <lineage>
        <taxon>Bacteria</taxon>
        <taxon>Thermotogati</taxon>
        <taxon>Deinococcota</taxon>
        <taxon>Deinococci</taxon>
        <taxon>Deinococcales</taxon>
        <taxon>Deinococcaceae</taxon>
        <taxon>Deinococcus</taxon>
    </lineage>
</organism>
<dbReference type="EMBL" id="BMQL01000015">
    <property type="protein sequence ID" value="GGR13324.1"/>
    <property type="molecule type" value="Genomic_DNA"/>
</dbReference>
<dbReference type="Proteomes" id="UP000603865">
    <property type="component" value="Unassembled WGS sequence"/>
</dbReference>
<sequence length="94" mass="10369">MDPPDPLVPIVVQLTRVLQALRPALSALRQDLAPSAQAQGPLEHVDRLLGQLDLAILHAKLPRLPPSRVLPTERTDDRAAVDRPAFLVPLEDHR</sequence>
<dbReference type="AlphaFoldDB" id="A0A918F6I5"/>
<evidence type="ECO:0000313" key="1">
    <source>
        <dbReference type="EMBL" id="GGR13324.1"/>
    </source>
</evidence>
<gene>
    <name evidence="1" type="ORF">GCM10008957_27850</name>
</gene>